<name>A0A452YBW0_AEGTS</name>
<dbReference type="GO" id="GO:0005634">
    <property type="term" value="C:nucleus"/>
    <property type="evidence" value="ECO:0007669"/>
    <property type="project" value="TreeGrafter"/>
</dbReference>
<dbReference type="GO" id="GO:0005524">
    <property type="term" value="F:ATP binding"/>
    <property type="evidence" value="ECO:0007669"/>
    <property type="project" value="UniProtKB-KW"/>
</dbReference>
<dbReference type="GO" id="GO:0030687">
    <property type="term" value="C:preribosome, large subunit precursor"/>
    <property type="evidence" value="ECO:0007669"/>
    <property type="project" value="TreeGrafter"/>
</dbReference>
<evidence type="ECO:0000256" key="1">
    <source>
        <dbReference type="ARBA" id="ARBA00022741"/>
    </source>
</evidence>
<dbReference type="Gramene" id="AET1Gv20368400.28">
    <property type="protein sequence ID" value="AET1Gv20368400.28"/>
    <property type="gene ID" value="AET1Gv20368400"/>
</dbReference>
<evidence type="ECO:0008006" key="5">
    <source>
        <dbReference type="Google" id="ProtNLM"/>
    </source>
</evidence>
<reference evidence="3" key="5">
    <citation type="journal article" date="2021" name="G3 (Bethesda)">
        <title>Aegilops tauschii genome assembly Aet v5.0 features greater sequence contiguity and improved annotation.</title>
        <authorList>
            <person name="Wang L."/>
            <person name="Zhu T."/>
            <person name="Rodriguez J.C."/>
            <person name="Deal K.R."/>
            <person name="Dubcovsky J."/>
            <person name="McGuire P.E."/>
            <person name="Lux T."/>
            <person name="Spannagl M."/>
            <person name="Mayer K.F.X."/>
            <person name="Baldrich P."/>
            <person name="Meyers B.C."/>
            <person name="Huo N."/>
            <person name="Gu Y.Q."/>
            <person name="Zhou H."/>
            <person name="Devos K.M."/>
            <person name="Bennetzen J.L."/>
            <person name="Unver T."/>
            <person name="Budak H."/>
            <person name="Gulick P.J."/>
            <person name="Galiba G."/>
            <person name="Kalapos B."/>
            <person name="Nelson D.R."/>
            <person name="Li P."/>
            <person name="You F.M."/>
            <person name="Luo M.C."/>
            <person name="Dvorak J."/>
        </authorList>
    </citation>
    <scope>NUCLEOTIDE SEQUENCE [LARGE SCALE GENOMIC DNA]</scope>
    <source>
        <strain evidence="3">cv. AL8/78</strain>
    </source>
</reference>
<dbReference type="AlphaFoldDB" id="A0A452YBW0"/>
<reference evidence="4" key="2">
    <citation type="journal article" date="2017" name="Nat. Plants">
        <title>The Aegilops tauschii genome reveals multiple impacts of transposons.</title>
        <authorList>
            <person name="Zhao G."/>
            <person name="Zou C."/>
            <person name="Li K."/>
            <person name="Wang K."/>
            <person name="Li T."/>
            <person name="Gao L."/>
            <person name="Zhang X."/>
            <person name="Wang H."/>
            <person name="Yang Z."/>
            <person name="Liu X."/>
            <person name="Jiang W."/>
            <person name="Mao L."/>
            <person name="Kong X."/>
            <person name="Jiao Y."/>
            <person name="Jia J."/>
        </authorList>
    </citation>
    <scope>NUCLEOTIDE SEQUENCE [LARGE SCALE GENOMIC DNA]</scope>
    <source>
        <strain evidence="4">cv. AL8/78</strain>
    </source>
</reference>
<evidence type="ECO:0000313" key="3">
    <source>
        <dbReference type="EnsemblPlants" id="AET1Gv20368400.28"/>
    </source>
</evidence>
<dbReference type="PANTHER" id="PTHR48103">
    <property type="entry name" value="MIDASIN-RELATED"/>
    <property type="match status" value="1"/>
</dbReference>
<protein>
    <recommendedName>
        <fullName evidence="5">Exocyst subunit Exo70 family protein</fullName>
    </recommendedName>
</protein>
<dbReference type="GO" id="GO:0000027">
    <property type="term" value="P:ribosomal large subunit assembly"/>
    <property type="evidence" value="ECO:0007669"/>
    <property type="project" value="TreeGrafter"/>
</dbReference>
<sequence length="289" mass="32891">MFLEQSYNTTHLLQVITQKACEDVSTIHSTLLGANNWKLANQQYFRCLATVQQLKQISLKFNKDLDLQEVSSFTFCCFDATDDALSNSCLWFNCLSHLLQVNKAASFMNHLLTTLCEQRHLAYDLFEQLNQFRHMILLLGSGGKSESLSSCQNVLLLSMWQQKQFFDNVLAMAMDTNLLLKTFKGSHHASCDNFEVEVAALSTLLEKFITRFSESKDLLDKFLVGSNNILAGAHKNMPLATIEMEQLVAANCQLVDTFREDIQVLCHQDVSLRSVKKVLLSRFEELLDK</sequence>
<accession>A0A452YBW0</accession>
<reference evidence="4" key="1">
    <citation type="journal article" date="2014" name="Science">
        <title>Ancient hybridizations among the ancestral genomes of bread wheat.</title>
        <authorList>
            <consortium name="International Wheat Genome Sequencing Consortium,"/>
            <person name="Marcussen T."/>
            <person name="Sandve S.R."/>
            <person name="Heier L."/>
            <person name="Spannagl M."/>
            <person name="Pfeifer M."/>
            <person name="Jakobsen K.S."/>
            <person name="Wulff B.B."/>
            <person name="Steuernagel B."/>
            <person name="Mayer K.F."/>
            <person name="Olsen O.A."/>
        </authorList>
    </citation>
    <scope>NUCLEOTIDE SEQUENCE [LARGE SCALE GENOMIC DNA]</scope>
    <source>
        <strain evidence="4">cv. AL8/78</strain>
    </source>
</reference>
<reference evidence="3" key="4">
    <citation type="submission" date="2019-03" db="UniProtKB">
        <authorList>
            <consortium name="EnsemblPlants"/>
        </authorList>
    </citation>
    <scope>IDENTIFICATION</scope>
</reference>
<keyword evidence="2" id="KW-0067">ATP-binding</keyword>
<evidence type="ECO:0000313" key="4">
    <source>
        <dbReference type="Proteomes" id="UP000015105"/>
    </source>
</evidence>
<dbReference type="GO" id="GO:0000055">
    <property type="term" value="P:ribosomal large subunit export from nucleus"/>
    <property type="evidence" value="ECO:0007669"/>
    <property type="project" value="TreeGrafter"/>
</dbReference>
<dbReference type="EnsemblPlants" id="AET1Gv20368400.28">
    <property type="protein sequence ID" value="AET1Gv20368400.28"/>
    <property type="gene ID" value="AET1Gv20368400"/>
</dbReference>
<evidence type="ECO:0000256" key="2">
    <source>
        <dbReference type="ARBA" id="ARBA00022840"/>
    </source>
</evidence>
<keyword evidence="1" id="KW-0547">Nucleotide-binding</keyword>
<proteinExistence type="predicted"/>
<organism evidence="3 4">
    <name type="scientific">Aegilops tauschii subsp. strangulata</name>
    <name type="common">Goatgrass</name>
    <dbReference type="NCBI Taxonomy" id="200361"/>
    <lineage>
        <taxon>Eukaryota</taxon>
        <taxon>Viridiplantae</taxon>
        <taxon>Streptophyta</taxon>
        <taxon>Embryophyta</taxon>
        <taxon>Tracheophyta</taxon>
        <taxon>Spermatophyta</taxon>
        <taxon>Magnoliopsida</taxon>
        <taxon>Liliopsida</taxon>
        <taxon>Poales</taxon>
        <taxon>Poaceae</taxon>
        <taxon>BOP clade</taxon>
        <taxon>Pooideae</taxon>
        <taxon>Triticodae</taxon>
        <taxon>Triticeae</taxon>
        <taxon>Triticinae</taxon>
        <taxon>Aegilops</taxon>
    </lineage>
</organism>
<dbReference type="PANTHER" id="PTHR48103:SF2">
    <property type="entry name" value="MIDASIN"/>
    <property type="match status" value="1"/>
</dbReference>
<keyword evidence="4" id="KW-1185">Reference proteome</keyword>
<reference evidence="3" key="3">
    <citation type="journal article" date="2017" name="Nature">
        <title>Genome sequence of the progenitor of the wheat D genome Aegilops tauschii.</title>
        <authorList>
            <person name="Luo M.C."/>
            <person name="Gu Y.Q."/>
            <person name="Puiu D."/>
            <person name="Wang H."/>
            <person name="Twardziok S.O."/>
            <person name="Deal K.R."/>
            <person name="Huo N."/>
            <person name="Zhu T."/>
            <person name="Wang L."/>
            <person name="Wang Y."/>
            <person name="McGuire P.E."/>
            <person name="Liu S."/>
            <person name="Long H."/>
            <person name="Ramasamy R.K."/>
            <person name="Rodriguez J.C."/>
            <person name="Van S.L."/>
            <person name="Yuan L."/>
            <person name="Wang Z."/>
            <person name="Xia Z."/>
            <person name="Xiao L."/>
            <person name="Anderson O.D."/>
            <person name="Ouyang S."/>
            <person name="Liang Y."/>
            <person name="Zimin A.V."/>
            <person name="Pertea G."/>
            <person name="Qi P."/>
            <person name="Bennetzen J.L."/>
            <person name="Dai X."/>
            <person name="Dawson M.W."/>
            <person name="Muller H.G."/>
            <person name="Kugler K."/>
            <person name="Rivarola-Duarte L."/>
            <person name="Spannagl M."/>
            <person name="Mayer K.F.X."/>
            <person name="Lu F.H."/>
            <person name="Bevan M.W."/>
            <person name="Leroy P."/>
            <person name="Li P."/>
            <person name="You F.M."/>
            <person name="Sun Q."/>
            <person name="Liu Z."/>
            <person name="Lyons E."/>
            <person name="Wicker T."/>
            <person name="Salzberg S.L."/>
            <person name="Devos K.M."/>
            <person name="Dvorak J."/>
        </authorList>
    </citation>
    <scope>NUCLEOTIDE SEQUENCE [LARGE SCALE GENOMIC DNA]</scope>
    <source>
        <strain evidence="3">cv. AL8/78</strain>
    </source>
</reference>
<dbReference type="Proteomes" id="UP000015105">
    <property type="component" value="Chromosome 1D"/>
</dbReference>